<dbReference type="Proteomes" id="UP000887540">
    <property type="component" value="Unplaced"/>
</dbReference>
<evidence type="ECO:0000256" key="6">
    <source>
        <dbReference type="ARBA" id="ARBA00022723"/>
    </source>
</evidence>
<feature type="transmembrane region" description="Helical" evidence="14">
    <location>
        <begin position="568"/>
        <end position="591"/>
    </location>
</feature>
<dbReference type="Pfam" id="PF16214">
    <property type="entry name" value="AC_N"/>
    <property type="match status" value="1"/>
</dbReference>
<protein>
    <recommendedName>
        <fullName evidence="4">adenylate cyclase</fullName>
        <ecNumber evidence="4">4.6.1.1</ecNumber>
    </recommendedName>
</protein>
<evidence type="ECO:0000256" key="7">
    <source>
        <dbReference type="ARBA" id="ARBA00022741"/>
    </source>
</evidence>
<evidence type="ECO:0000256" key="9">
    <source>
        <dbReference type="ARBA" id="ARBA00022842"/>
    </source>
</evidence>
<feature type="transmembrane region" description="Helical" evidence="14">
    <location>
        <begin position="131"/>
        <end position="152"/>
    </location>
</feature>
<organism evidence="16 17">
    <name type="scientific">Acrobeloides nanus</name>
    <dbReference type="NCBI Taxonomy" id="290746"/>
    <lineage>
        <taxon>Eukaryota</taxon>
        <taxon>Metazoa</taxon>
        <taxon>Ecdysozoa</taxon>
        <taxon>Nematoda</taxon>
        <taxon>Chromadorea</taxon>
        <taxon>Rhabditida</taxon>
        <taxon>Tylenchina</taxon>
        <taxon>Cephalobomorpha</taxon>
        <taxon>Cephaloboidea</taxon>
        <taxon>Cephalobidae</taxon>
        <taxon>Acrobeloides</taxon>
    </lineage>
</organism>
<feature type="transmembrane region" description="Helical" evidence="14">
    <location>
        <begin position="603"/>
        <end position="622"/>
    </location>
</feature>
<reference evidence="17" key="1">
    <citation type="submission" date="2022-11" db="UniProtKB">
        <authorList>
            <consortium name="WormBaseParasite"/>
        </authorList>
    </citation>
    <scope>IDENTIFICATION</scope>
</reference>
<keyword evidence="9" id="KW-0460">Magnesium</keyword>
<dbReference type="SUPFAM" id="SSF55073">
    <property type="entry name" value="Nucleotide cyclase"/>
    <property type="match status" value="2"/>
</dbReference>
<keyword evidence="16" id="KW-1185">Reference proteome</keyword>
<evidence type="ECO:0000256" key="4">
    <source>
        <dbReference type="ARBA" id="ARBA00012201"/>
    </source>
</evidence>
<keyword evidence="12" id="KW-0456">Lyase</keyword>
<dbReference type="PANTHER" id="PTHR45627">
    <property type="entry name" value="ADENYLATE CYCLASE TYPE 1"/>
    <property type="match status" value="1"/>
</dbReference>
<feature type="transmembrane region" description="Helical" evidence="14">
    <location>
        <begin position="28"/>
        <end position="47"/>
    </location>
</feature>
<evidence type="ECO:0000313" key="16">
    <source>
        <dbReference type="Proteomes" id="UP000887540"/>
    </source>
</evidence>
<name>A0A914C7H4_9BILA</name>
<dbReference type="WBParaSite" id="ACRNAN_Path_397.g1514.t1">
    <property type="protein sequence ID" value="ACRNAN_Path_397.g1514.t1"/>
    <property type="gene ID" value="ACRNAN_Path_397.g1514"/>
</dbReference>
<evidence type="ECO:0000256" key="10">
    <source>
        <dbReference type="ARBA" id="ARBA00022989"/>
    </source>
</evidence>
<feature type="region of interest" description="Disordered" evidence="13">
    <location>
        <begin position="1172"/>
        <end position="1197"/>
    </location>
</feature>
<feature type="transmembrane region" description="Helical" evidence="14">
    <location>
        <begin position="658"/>
        <end position="680"/>
    </location>
</feature>
<comment type="catalytic activity">
    <reaction evidence="1">
        <text>GTP = 3',5'-cyclic GMP + diphosphate</text>
        <dbReference type="Rhea" id="RHEA:13665"/>
        <dbReference type="ChEBI" id="CHEBI:33019"/>
        <dbReference type="ChEBI" id="CHEBI:37565"/>
        <dbReference type="ChEBI" id="CHEBI:57746"/>
        <dbReference type="EC" id="4.6.1.2"/>
    </reaction>
</comment>
<dbReference type="PANTHER" id="PTHR45627:SF26">
    <property type="entry name" value="ADENYLATE CYCLASE TYPE 1"/>
    <property type="match status" value="1"/>
</dbReference>
<feature type="domain" description="Guanylate cyclase" evidence="15">
    <location>
        <begin position="243"/>
        <end position="368"/>
    </location>
</feature>
<evidence type="ECO:0000259" key="15">
    <source>
        <dbReference type="PROSITE" id="PS50125"/>
    </source>
</evidence>
<keyword evidence="8" id="KW-0067">ATP-binding</keyword>
<feature type="domain" description="Guanylate cyclase" evidence="15">
    <location>
        <begin position="733"/>
        <end position="873"/>
    </location>
</feature>
<dbReference type="InterPro" id="IPR032628">
    <property type="entry name" value="AC_N"/>
</dbReference>
<keyword evidence="10 14" id="KW-1133">Transmembrane helix</keyword>
<feature type="transmembrane region" description="Helical" evidence="14">
    <location>
        <begin position="627"/>
        <end position="646"/>
    </location>
</feature>
<comment type="subcellular location">
    <subcellularLocation>
        <location evidence="3">Membrane</location>
        <topology evidence="3">Multi-pass membrane protein</topology>
    </subcellularLocation>
</comment>
<dbReference type="GO" id="GO:0005524">
    <property type="term" value="F:ATP binding"/>
    <property type="evidence" value="ECO:0007669"/>
    <property type="project" value="UniProtKB-KW"/>
</dbReference>
<dbReference type="Pfam" id="PF00211">
    <property type="entry name" value="Guanylate_cyc"/>
    <property type="match status" value="2"/>
</dbReference>
<dbReference type="InterPro" id="IPR029787">
    <property type="entry name" value="Nucleotide_cyclase"/>
</dbReference>
<evidence type="ECO:0000256" key="3">
    <source>
        <dbReference type="ARBA" id="ARBA00004141"/>
    </source>
</evidence>
<feature type="transmembrane region" description="Helical" evidence="14">
    <location>
        <begin position="158"/>
        <end position="177"/>
    </location>
</feature>
<evidence type="ECO:0000256" key="5">
    <source>
        <dbReference type="ARBA" id="ARBA00022692"/>
    </source>
</evidence>
<dbReference type="GO" id="GO:0046872">
    <property type="term" value="F:metal ion binding"/>
    <property type="evidence" value="ECO:0007669"/>
    <property type="project" value="UniProtKB-KW"/>
</dbReference>
<dbReference type="CDD" id="cd07302">
    <property type="entry name" value="CHD"/>
    <property type="match status" value="2"/>
</dbReference>
<evidence type="ECO:0000256" key="12">
    <source>
        <dbReference type="ARBA" id="ARBA00023239"/>
    </source>
</evidence>
<comment type="catalytic activity">
    <reaction evidence="2">
        <text>ATP = 3',5'-cyclic AMP + diphosphate</text>
        <dbReference type="Rhea" id="RHEA:15389"/>
        <dbReference type="ChEBI" id="CHEBI:30616"/>
        <dbReference type="ChEBI" id="CHEBI:33019"/>
        <dbReference type="ChEBI" id="CHEBI:58165"/>
        <dbReference type="EC" id="4.6.1.1"/>
    </reaction>
</comment>
<dbReference type="GO" id="GO:0004016">
    <property type="term" value="F:adenylate cyclase activity"/>
    <property type="evidence" value="ECO:0007669"/>
    <property type="project" value="UniProtKB-EC"/>
</dbReference>
<evidence type="ECO:0000256" key="1">
    <source>
        <dbReference type="ARBA" id="ARBA00001436"/>
    </source>
</evidence>
<dbReference type="EC" id="4.6.1.1" evidence="4"/>
<evidence type="ECO:0000256" key="11">
    <source>
        <dbReference type="ARBA" id="ARBA00023136"/>
    </source>
</evidence>
<dbReference type="GO" id="GO:0004383">
    <property type="term" value="F:guanylate cyclase activity"/>
    <property type="evidence" value="ECO:0007669"/>
    <property type="project" value="UniProtKB-EC"/>
</dbReference>
<dbReference type="GO" id="GO:0006171">
    <property type="term" value="P:cAMP biosynthetic process"/>
    <property type="evidence" value="ECO:0007669"/>
    <property type="project" value="TreeGrafter"/>
</dbReference>
<feature type="transmembrane region" description="Helical" evidence="14">
    <location>
        <begin position="534"/>
        <end position="556"/>
    </location>
</feature>
<keyword evidence="6" id="KW-0479">Metal-binding</keyword>
<dbReference type="Gene3D" id="3.30.70.1230">
    <property type="entry name" value="Nucleotide cyclase"/>
    <property type="match status" value="2"/>
</dbReference>
<keyword evidence="11 14" id="KW-0472">Membrane</keyword>
<evidence type="ECO:0000313" key="17">
    <source>
        <dbReference type="WBParaSite" id="ACRNAN_Path_397.g1514.t1"/>
    </source>
</evidence>
<dbReference type="PROSITE" id="PS50125">
    <property type="entry name" value="GUANYLATE_CYCLASE_2"/>
    <property type="match status" value="2"/>
</dbReference>
<dbReference type="GO" id="GO:0007189">
    <property type="term" value="P:adenylate cyclase-activating G protein-coupled receptor signaling pathway"/>
    <property type="evidence" value="ECO:0007669"/>
    <property type="project" value="TreeGrafter"/>
</dbReference>
<feature type="transmembrane region" description="Helical" evidence="14">
    <location>
        <begin position="53"/>
        <end position="72"/>
    </location>
</feature>
<proteinExistence type="predicted"/>
<dbReference type="GO" id="GO:0005886">
    <property type="term" value="C:plasma membrane"/>
    <property type="evidence" value="ECO:0007669"/>
    <property type="project" value="TreeGrafter"/>
</dbReference>
<evidence type="ECO:0000256" key="14">
    <source>
        <dbReference type="SAM" id="Phobius"/>
    </source>
</evidence>
<dbReference type="GO" id="GO:0035556">
    <property type="term" value="P:intracellular signal transduction"/>
    <property type="evidence" value="ECO:0007669"/>
    <property type="project" value="InterPro"/>
</dbReference>
<keyword evidence="5 14" id="KW-0812">Transmembrane</keyword>
<keyword evidence="7" id="KW-0547">Nucleotide-binding</keyword>
<evidence type="ECO:0000256" key="8">
    <source>
        <dbReference type="ARBA" id="ARBA00022840"/>
    </source>
</evidence>
<evidence type="ECO:0000256" key="13">
    <source>
        <dbReference type="SAM" id="MobiDB-lite"/>
    </source>
</evidence>
<feature type="transmembrane region" description="Helical" evidence="14">
    <location>
        <begin position="504"/>
        <end position="522"/>
    </location>
</feature>
<dbReference type="InterPro" id="IPR001054">
    <property type="entry name" value="A/G_cyclase"/>
</dbReference>
<accession>A0A914C7H4</accession>
<dbReference type="SMART" id="SM00044">
    <property type="entry name" value="CYCc"/>
    <property type="match status" value="2"/>
</dbReference>
<evidence type="ECO:0000256" key="2">
    <source>
        <dbReference type="ARBA" id="ARBA00001593"/>
    </source>
</evidence>
<sequence length="1327" mass="148528">MKLSPRRFGDAQLEQVYARQQLHQHRPLLQHILCVLTAGLLLLAVNHLPNPDLVLILATVSSAFALGLQAYLLFKVEIGSQQKAVIISATWMCLTVICMLPAGGPSALLPTIIVYFTFYTMFPFELLTTILLGSILSLLQIISFIQITPNPFFSADQLLATILVHIWCNFIGIYLYTTRNRLCRAAFLNARNALASQHESMEENIKMGYLLSSALPQHVISTVQNQIGVEVPKLYVEHYGQTTIVYAKLYGVETILSQISVQDSARLLNEFEYRIDQLVKRNGLIRVQSDAILVISGAPQIRDSHALAACQFAWDLLAVVRSFCDATTAEVNIKIGIASGSISAGIVGCRKWHYDIIGPAYDAAVKMEEHANFGQIFISEDTKRLVEPDFGVERHSHNKWRLKPSVTIASTMSNNLLFPNQRRFSLVTVPQAINRLLQTVATGNESKIFKGNVPGRRKKKQLTESICEKLEEDDVDDEGVMRSVSLKFRDAEIEQAFHIQMDRWFIPALAISIFFLVVYGLYQVLVMPRLITSLVLIVVALAVMFVILLMLYVNYFESFCQFITRTSAGHSIAILLILVLLYICGVVNAFSCPSFARSSVCHVVHYSMISCALWMVTTTVFVRFSSFYLLITLVVSILVFSMHIFWTHADLYLNYSIVVGWRVEFDVLIGLAVLVMLIYLQARRNERMIRLDYLSILKAIEERTQIERYEYLNEQILLNALPSHIAYNYMLRTDPYCHLCHSVGVISARIGNPNDWNGETGFNKLNELIYQIDGLIDAYPGLEKVRSSNCVYVAAVGVLPEISKDIHDAPFTIGDLLSSLTKFGLNIRQIAIENGLDVAIGIDCGSALSVVVGNDRPRYNVIGSPVIRSTKLMNAAGEHRIIVSEEIYLALRPRNFRFNDRNPITVAPGLVGYVFVNESESLTLARQRYQNPIHSELSANESCADDDDDGDITSEDIQLHDETTQSTTLPLDQTNSSCALLPDIKNSRRLGKVPNGHHINGTSHNPLEMFASMNSSFSSELYSIDVSVETDSEMEWITPEMLVYDRYRPSLSRSGPKIPNWLSSRTSFTSEVSLPLSQQGSMSALDRLNAAARRVDRMLKELASVDVDGYNSNIPECPPFPTNVPPTLSMSTRSVNEKSTREMSSACHTEYDNADDSDAVCSDSEMITSSRLGDLKRALKGSNGQTNSSESRKQRRWKQADAFVTGRQRLKNHDGNDADIDSNCSSLASSTMFDKLRWKSVHSIGYENEYEFTSEVEDPTYESLLDGSVGAGKNFVPMDADSDDDDKYNGKLDDVLDARDQVVALSRDIQEKFGNYKLDNFSDIDAD</sequence>